<organism evidence="1">
    <name type="scientific">marine metagenome</name>
    <dbReference type="NCBI Taxonomy" id="408172"/>
    <lineage>
        <taxon>unclassified sequences</taxon>
        <taxon>metagenomes</taxon>
        <taxon>ecological metagenomes</taxon>
    </lineage>
</organism>
<protein>
    <submittedName>
        <fullName evidence="1">Uncharacterized protein</fullName>
    </submittedName>
</protein>
<accession>A0A382FSJ4</accession>
<gene>
    <name evidence="1" type="ORF">METZ01_LOCUS218493</name>
</gene>
<name>A0A382FSJ4_9ZZZZ</name>
<evidence type="ECO:0000313" key="1">
    <source>
        <dbReference type="EMBL" id="SVB65639.1"/>
    </source>
</evidence>
<dbReference type="EMBL" id="UINC01051457">
    <property type="protein sequence ID" value="SVB65639.1"/>
    <property type="molecule type" value="Genomic_DNA"/>
</dbReference>
<sequence length="31" mass="3274">MPVDALLAATRALVEATDRDLAMKDGGYATH</sequence>
<proteinExistence type="predicted"/>
<dbReference type="AlphaFoldDB" id="A0A382FSJ4"/>
<reference evidence="1" key="1">
    <citation type="submission" date="2018-05" db="EMBL/GenBank/DDBJ databases">
        <authorList>
            <person name="Lanie J.A."/>
            <person name="Ng W.-L."/>
            <person name="Kazmierczak K.M."/>
            <person name="Andrzejewski T.M."/>
            <person name="Davidsen T.M."/>
            <person name="Wayne K.J."/>
            <person name="Tettelin H."/>
            <person name="Glass J.I."/>
            <person name="Rusch D."/>
            <person name="Podicherti R."/>
            <person name="Tsui H.-C.T."/>
            <person name="Winkler M.E."/>
        </authorList>
    </citation>
    <scope>NUCLEOTIDE SEQUENCE</scope>
</reference>